<sequence>MSAIAPSDNPQVSSLAPKKKANKKKKSKSKLNGDLAKPSITPANGSGPAEDEEDEEAQPDSPVVTTSAAAEQSDETADAKVNGQTDGHTNGHASPADTKQGNVSPTREAPDESIGSNASDTTDASVRLEAMSQDREALRAEVEALRRSLEDIQERHKEELSAVHSELEESEQAKEQAQSQYQNLLGRVNTIKSTLGERLAADRQELSEAKDQIEELETQNAALKAAADKAEQEVTQLSAQESENSKELSTLRNRSNLSQQNWLREREDLLTQTKHLREEAEAAKEAMGDWEVLAMEERSIREGLADRVAELEDQLSTQRESFERAASERDSQSQAVDGLQRALQEIQEARRVELREMVETTQAQLEALNKVVAEADMRATAAEADNENLTAQLERLAPFEKEVKEKNILLGKLRHEAIVLNDHLAKALRFLKKAKPEDNVDRQIVTNYFLRFLALDRSDPKKFQILQVIASLLSWTEEQKEQAGLARPGTAGSSLRLPQSPFHRTPSTPSLNAEFFPDLQGAPKESLAELWTGFLERQAEEGSAAGSVAGGSRSASVSSVVPR</sequence>
<accession>A0A1B8GGA6</accession>
<evidence type="ECO:0000256" key="4">
    <source>
        <dbReference type="SAM" id="MobiDB-lite"/>
    </source>
</evidence>
<feature type="compositionally biased region" description="Acidic residues" evidence="4">
    <location>
        <begin position="49"/>
        <end position="58"/>
    </location>
</feature>
<feature type="compositionally biased region" description="Basic residues" evidence="4">
    <location>
        <begin position="17"/>
        <end position="29"/>
    </location>
</feature>
<dbReference type="Pfam" id="PF10375">
    <property type="entry name" value="GRAB"/>
    <property type="match status" value="1"/>
</dbReference>
<keyword evidence="7" id="KW-1185">Reference proteome</keyword>
<feature type="compositionally biased region" description="Polar residues" evidence="4">
    <location>
        <begin position="114"/>
        <end position="124"/>
    </location>
</feature>
<dbReference type="GO" id="GO:0005794">
    <property type="term" value="C:Golgi apparatus"/>
    <property type="evidence" value="ECO:0007669"/>
    <property type="project" value="UniProtKB-SubCell"/>
</dbReference>
<dbReference type="InterPro" id="IPR019459">
    <property type="entry name" value="GRAB"/>
</dbReference>
<evidence type="ECO:0000259" key="5">
    <source>
        <dbReference type="PROSITE" id="PS50913"/>
    </source>
</evidence>
<gene>
    <name evidence="6" type="ORF">VE01_06314</name>
</gene>
<name>A0A1B8GGA6_9PEZI</name>
<dbReference type="RefSeq" id="XP_059319541.1">
    <property type="nucleotide sequence ID" value="XM_059463784.1"/>
</dbReference>
<dbReference type="AlphaFoldDB" id="A0A1B8GGA6"/>
<evidence type="ECO:0000256" key="3">
    <source>
        <dbReference type="ARBA" id="ARBA00023054"/>
    </source>
</evidence>
<dbReference type="InterPro" id="IPR000237">
    <property type="entry name" value="GRIP_dom"/>
</dbReference>
<evidence type="ECO:0000313" key="6">
    <source>
        <dbReference type="EMBL" id="OBT94868.2"/>
    </source>
</evidence>
<dbReference type="GeneID" id="28839700"/>
<dbReference type="GO" id="GO:0031267">
    <property type="term" value="F:small GTPase binding"/>
    <property type="evidence" value="ECO:0007669"/>
    <property type="project" value="TreeGrafter"/>
</dbReference>
<feature type="region of interest" description="Disordered" evidence="4">
    <location>
        <begin position="483"/>
        <end position="509"/>
    </location>
</feature>
<feature type="compositionally biased region" description="Basic and acidic residues" evidence="4">
    <location>
        <begin position="157"/>
        <end position="174"/>
    </location>
</feature>
<dbReference type="EMBL" id="KV460240">
    <property type="protein sequence ID" value="OBT94868.2"/>
    <property type="molecule type" value="Genomic_DNA"/>
</dbReference>
<organism evidence="6 7">
    <name type="scientific">Pseudogymnoascus verrucosus</name>
    <dbReference type="NCBI Taxonomy" id="342668"/>
    <lineage>
        <taxon>Eukaryota</taxon>
        <taxon>Fungi</taxon>
        <taxon>Dikarya</taxon>
        <taxon>Ascomycota</taxon>
        <taxon>Pezizomycotina</taxon>
        <taxon>Leotiomycetes</taxon>
        <taxon>Thelebolales</taxon>
        <taxon>Thelebolaceae</taxon>
        <taxon>Pseudogymnoascus</taxon>
    </lineage>
</organism>
<dbReference type="PANTHER" id="PTHR18921">
    <property type="entry name" value="MYOSIN HEAVY CHAIN - RELATED"/>
    <property type="match status" value="1"/>
</dbReference>
<dbReference type="Proteomes" id="UP000091956">
    <property type="component" value="Unassembled WGS sequence"/>
</dbReference>
<feature type="compositionally biased region" description="Polar residues" evidence="4">
    <location>
        <begin position="82"/>
        <end position="105"/>
    </location>
</feature>
<keyword evidence="3" id="KW-0175">Coiled coil</keyword>
<comment type="subcellular location">
    <subcellularLocation>
        <location evidence="1">Golgi apparatus</location>
    </subcellularLocation>
</comment>
<evidence type="ECO:0000313" key="7">
    <source>
        <dbReference type="Proteomes" id="UP000091956"/>
    </source>
</evidence>
<evidence type="ECO:0000256" key="1">
    <source>
        <dbReference type="ARBA" id="ARBA00004555"/>
    </source>
</evidence>
<evidence type="ECO:0000256" key="2">
    <source>
        <dbReference type="ARBA" id="ARBA00023034"/>
    </source>
</evidence>
<protein>
    <recommendedName>
        <fullName evidence="5">GRIP domain-containing protein</fullName>
    </recommendedName>
</protein>
<feature type="region of interest" description="Disordered" evidence="4">
    <location>
        <begin position="1"/>
        <end position="135"/>
    </location>
</feature>
<dbReference type="PANTHER" id="PTHR18921:SF2">
    <property type="entry name" value="THYROID RECEPTOR-INTERACTING PROTEIN 11"/>
    <property type="match status" value="1"/>
</dbReference>
<feature type="domain" description="GRIP" evidence="5">
    <location>
        <begin position="435"/>
        <end position="486"/>
    </location>
</feature>
<keyword evidence="2" id="KW-0333">Golgi apparatus</keyword>
<reference evidence="6 7" key="1">
    <citation type="submission" date="2016-03" db="EMBL/GenBank/DDBJ databases">
        <title>Comparative genomics of Pseudogymnoascus destructans, the fungus causing white-nose syndrome of bats.</title>
        <authorList>
            <person name="Palmer J.M."/>
            <person name="Drees K.P."/>
            <person name="Foster J.T."/>
            <person name="Lindner D.L."/>
        </authorList>
    </citation>
    <scope>NUCLEOTIDE SEQUENCE [LARGE SCALE GENOMIC DNA]</scope>
    <source>
        <strain evidence="6 7">UAMH 10579</strain>
    </source>
</reference>
<proteinExistence type="predicted"/>
<dbReference type="GO" id="GO:0007030">
    <property type="term" value="P:Golgi organization"/>
    <property type="evidence" value="ECO:0007669"/>
    <property type="project" value="TreeGrafter"/>
</dbReference>
<feature type="region of interest" description="Disordered" evidence="4">
    <location>
        <begin position="542"/>
        <end position="563"/>
    </location>
</feature>
<reference evidence="7" key="2">
    <citation type="journal article" date="2018" name="Nat. Commun.">
        <title>Extreme sensitivity to ultraviolet light in the fungal pathogen causing white-nose syndrome of bats.</title>
        <authorList>
            <person name="Palmer J.M."/>
            <person name="Drees K.P."/>
            <person name="Foster J.T."/>
            <person name="Lindner D.L."/>
        </authorList>
    </citation>
    <scope>NUCLEOTIDE SEQUENCE [LARGE SCALE GENOMIC DNA]</scope>
    <source>
        <strain evidence="7">UAMH 10579</strain>
    </source>
</reference>
<dbReference type="GO" id="GO:0006888">
    <property type="term" value="P:endoplasmic reticulum to Golgi vesicle-mediated transport"/>
    <property type="evidence" value="ECO:0007669"/>
    <property type="project" value="TreeGrafter"/>
</dbReference>
<dbReference type="STRING" id="342668.A0A1B8GGA6"/>
<dbReference type="PROSITE" id="PS50913">
    <property type="entry name" value="GRIP"/>
    <property type="match status" value="1"/>
</dbReference>
<feature type="region of interest" description="Disordered" evidence="4">
    <location>
        <begin position="157"/>
        <end position="180"/>
    </location>
</feature>